<dbReference type="PANTHER" id="PTHR10584:SF166">
    <property type="entry name" value="RIBOKINASE"/>
    <property type="match status" value="1"/>
</dbReference>
<sequence length="357" mass="36023">MPHSFDLLVLGDANPDVVVGPLDDPLAFGQREQLVSNGTLTLGGSAAIMACGAARLGLRVALAGRVGDDEAGHFVRDALTARGVDTAALRMDPTLPTPLTVVVTRGGRDGDRAVLTSPGTLAATSGQDIPRGMLTSVRHVHAASYFLMPRLAAALPELLLTARCHGATTSLDTNDDPAGRWDPDGLPAVYAATDFLLPNAAEAMALAGPDGDEPGRAAALLAARGPVTVVKNGADGALAHDGRALLHTRGPVVVPRDTVGAGDSFDAGFVAATLAGLPLPEALRLAAVCGALSTRAPGGTPAQPTWEEARAHAAPLRPATPVAPATTAPPGAPEPPPTTAGSPAPAENRTAPDRKNA</sequence>
<accession>A0A4Y3QSE0</accession>
<dbReference type="Proteomes" id="UP000319210">
    <property type="component" value="Unassembled WGS sequence"/>
</dbReference>
<proteinExistence type="predicted"/>
<keyword evidence="1" id="KW-0808">Transferase</keyword>
<reference evidence="5 6" key="1">
    <citation type="submission" date="2019-06" db="EMBL/GenBank/DDBJ databases">
        <title>Whole genome shotgun sequence of Streptomyces cacaoi subsp. cacaoi NBRC 12748.</title>
        <authorList>
            <person name="Hosoyama A."/>
            <person name="Uohara A."/>
            <person name="Ohji S."/>
            <person name="Ichikawa N."/>
        </authorList>
    </citation>
    <scope>NUCLEOTIDE SEQUENCE [LARGE SCALE GENOMIC DNA]</scope>
    <source>
        <strain evidence="5 6">NBRC 12748</strain>
    </source>
</reference>
<evidence type="ECO:0000313" key="6">
    <source>
        <dbReference type="Proteomes" id="UP000319210"/>
    </source>
</evidence>
<dbReference type="Gene3D" id="3.40.1190.20">
    <property type="match status" value="1"/>
</dbReference>
<dbReference type="GO" id="GO:0016301">
    <property type="term" value="F:kinase activity"/>
    <property type="evidence" value="ECO:0007669"/>
    <property type="project" value="UniProtKB-KW"/>
</dbReference>
<dbReference type="Pfam" id="PF00294">
    <property type="entry name" value="PfkB"/>
    <property type="match status" value="1"/>
</dbReference>
<dbReference type="InterPro" id="IPR029056">
    <property type="entry name" value="Ribokinase-like"/>
</dbReference>
<dbReference type="AlphaFoldDB" id="A0A4Y3QSE0"/>
<feature type="compositionally biased region" description="Low complexity" evidence="3">
    <location>
        <begin position="313"/>
        <end position="329"/>
    </location>
</feature>
<evidence type="ECO:0000256" key="3">
    <source>
        <dbReference type="SAM" id="MobiDB-lite"/>
    </source>
</evidence>
<organism evidence="5 6">
    <name type="scientific">Streptomyces cacaoi</name>
    <dbReference type="NCBI Taxonomy" id="1898"/>
    <lineage>
        <taxon>Bacteria</taxon>
        <taxon>Bacillati</taxon>
        <taxon>Actinomycetota</taxon>
        <taxon>Actinomycetes</taxon>
        <taxon>Kitasatosporales</taxon>
        <taxon>Streptomycetaceae</taxon>
        <taxon>Streptomyces</taxon>
    </lineage>
</organism>
<feature type="domain" description="Carbohydrate kinase PfkB" evidence="4">
    <location>
        <begin position="7"/>
        <end position="305"/>
    </location>
</feature>
<dbReference type="InterPro" id="IPR002173">
    <property type="entry name" value="Carboh/pur_kinase_PfkB_CS"/>
</dbReference>
<evidence type="ECO:0000256" key="2">
    <source>
        <dbReference type="ARBA" id="ARBA00022777"/>
    </source>
</evidence>
<gene>
    <name evidence="5" type="ORF">SCA03_06630</name>
</gene>
<feature type="region of interest" description="Disordered" evidence="3">
    <location>
        <begin position="296"/>
        <end position="357"/>
    </location>
</feature>
<dbReference type="PROSITE" id="PS00584">
    <property type="entry name" value="PFKB_KINASES_2"/>
    <property type="match status" value="1"/>
</dbReference>
<dbReference type="InterPro" id="IPR011611">
    <property type="entry name" value="PfkB_dom"/>
</dbReference>
<dbReference type="SUPFAM" id="SSF53613">
    <property type="entry name" value="Ribokinase-like"/>
    <property type="match status" value="1"/>
</dbReference>
<protein>
    <recommendedName>
        <fullName evidence="4">Carbohydrate kinase PfkB domain-containing protein</fullName>
    </recommendedName>
</protein>
<name>A0A4Y3QSE0_STRCI</name>
<evidence type="ECO:0000256" key="1">
    <source>
        <dbReference type="ARBA" id="ARBA00022679"/>
    </source>
</evidence>
<dbReference type="RefSeq" id="WP_176602524.1">
    <property type="nucleotide sequence ID" value="NZ_BJMM01000002.1"/>
</dbReference>
<evidence type="ECO:0000313" key="5">
    <source>
        <dbReference type="EMBL" id="GEB48112.1"/>
    </source>
</evidence>
<keyword evidence="2" id="KW-0418">Kinase</keyword>
<comment type="caution">
    <text evidence="5">The sequence shown here is derived from an EMBL/GenBank/DDBJ whole genome shotgun (WGS) entry which is preliminary data.</text>
</comment>
<dbReference type="PANTHER" id="PTHR10584">
    <property type="entry name" value="SUGAR KINASE"/>
    <property type="match status" value="1"/>
</dbReference>
<keyword evidence="6" id="KW-1185">Reference proteome</keyword>
<evidence type="ECO:0000259" key="4">
    <source>
        <dbReference type="Pfam" id="PF00294"/>
    </source>
</evidence>
<dbReference type="EMBL" id="BJMM01000002">
    <property type="protein sequence ID" value="GEB48112.1"/>
    <property type="molecule type" value="Genomic_DNA"/>
</dbReference>